<dbReference type="PANTHER" id="PTHR38643">
    <property type="entry name" value="PURINE NUCLEOSIDE PERMEASE C285.05-RELATED"/>
    <property type="match status" value="1"/>
</dbReference>
<dbReference type="InterPro" id="IPR009486">
    <property type="entry name" value="Pur_nuclsid_perm"/>
</dbReference>
<dbReference type="GO" id="GO:0055085">
    <property type="term" value="P:transmembrane transport"/>
    <property type="evidence" value="ECO:0007669"/>
    <property type="project" value="InterPro"/>
</dbReference>
<dbReference type="Pfam" id="PF06516">
    <property type="entry name" value="NUP"/>
    <property type="match status" value="1"/>
</dbReference>
<proteinExistence type="inferred from homology"/>
<dbReference type="AlphaFoldDB" id="A0A1F5LAA2"/>
<dbReference type="STRING" id="1835702.A0A1F5LAA2"/>
<evidence type="ECO:0008006" key="5">
    <source>
        <dbReference type="Google" id="ProtNLM"/>
    </source>
</evidence>
<keyword evidence="2" id="KW-0732">Signal</keyword>
<comment type="caution">
    <text evidence="3">The sequence shown here is derived from an EMBL/GenBank/DDBJ whole genome shotgun (WGS) entry which is preliminary data.</text>
</comment>
<dbReference type="RefSeq" id="XP_022485282.1">
    <property type="nucleotide sequence ID" value="XM_022634742.1"/>
</dbReference>
<feature type="chain" id="PRO_5009519405" description="Purine nucleoside permease" evidence="2">
    <location>
        <begin position="25"/>
        <end position="407"/>
    </location>
</feature>
<evidence type="ECO:0000256" key="2">
    <source>
        <dbReference type="SAM" id="SignalP"/>
    </source>
</evidence>
<feature type="signal peptide" evidence="2">
    <location>
        <begin position="1"/>
        <end position="24"/>
    </location>
</feature>
<accession>A0A1F5LAA2</accession>
<evidence type="ECO:0000313" key="3">
    <source>
        <dbReference type="EMBL" id="OGE49831.1"/>
    </source>
</evidence>
<dbReference type="GeneID" id="34579476"/>
<dbReference type="PIRSF" id="PIRSF013171">
    <property type="entry name" value="Pur_nuclsid_perm"/>
    <property type="match status" value="1"/>
</dbReference>
<evidence type="ECO:0000256" key="1">
    <source>
        <dbReference type="PIRNR" id="PIRNR013171"/>
    </source>
</evidence>
<dbReference type="PANTHER" id="PTHR38643:SF1">
    <property type="entry name" value="PURINE NUCLEOSIDE PERMEASE C285.05-RELATED"/>
    <property type="match status" value="1"/>
</dbReference>
<reference evidence="3 4" key="1">
    <citation type="journal article" date="2016" name="Sci. Rep.">
        <title>Penicillium arizonense, a new, genome sequenced fungal species, reveals a high chemical diversity in secreted metabolites.</title>
        <authorList>
            <person name="Grijseels S."/>
            <person name="Nielsen J.C."/>
            <person name="Randelovic M."/>
            <person name="Nielsen J."/>
            <person name="Nielsen K.F."/>
            <person name="Workman M."/>
            <person name="Frisvad J.C."/>
        </authorList>
    </citation>
    <scope>NUCLEOTIDE SEQUENCE [LARGE SCALE GENOMIC DNA]</scope>
    <source>
        <strain evidence="3 4">CBS 141311</strain>
    </source>
</reference>
<comment type="function">
    <text evidence="1">Nucleoside permease that transports adenosine and guanosine.</text>
</comment>
<evidence type="ECO:0000313" key="4">
    <source>
        <dbReference type="Proteomes" id="UP000177622"/>
    </source>
</evidence>
<protein>
    <recommendedName>
        <fullName evidence="5">Purine nucleoside permease</fullName>
    </recommendedName>
</protein>
<comment type="similarity">
    <text evidence="1">Belongs to the NUP family.</text>
</comment>
<name>A0A1F5LAA2_PENAI</name>
<dbReference type="EMBL" id="LXJU01000019">
    <property type="protein sequence ID" value="OGE49831.1"/>
    <property type="molecule type" value="Genomic_DNA"/>
</dbReference>
<dbReference type="GO" id="GO:0005783">
    <property type="term" value="C:endoplasmic reticulum"/>
    <property type="evidence" value="ECO:0007669"/>
    <property type="project" value="TreeGrafter"/>
</dbReference>
<dbReference type="OrthoDB" id="2331083at2759"/>
<keyword evidence="4" id="KW-1185">Reference proteome</keyword>
<organism evidence="3 4">
    <name type="scientific">Penicillium arizonense</name>
    <dbReference type="NCBI Taxonomy" id="1835702"/>
    <lineage>
        <taxon>Eukaryota</taxon>
        <taxon>Fungi</taxon>
        <taxon>Dikarya</taxon>
        <taxon>Ascomycota</taxon>
        <taxon>Pezizomycotina</taxon>
        <taxon>Eurotiomycetes</taxon>
        <taxon>Eurotiomycetidae</taxon>
        <taxon>Eurotiales</taxon>
        <taxon>Aspergillaceae</taxon>
        <taxon>Penicillium</taxon>
    </lineage>
</organism>
<sequence>MQSHIPNAFRAIVGAVTLALLTAANPVALESGSCPRATTVIATTTIAATASPTAASSLVTATPGTPVSPKILLIANEFELDYLEEYNFTTQYTGDLFEQVFACTADGTICKLACGQELVSASQITSLLLISGVDLTKTYVIISGTGGVNPKYGTAGGAAISTFGIQWEWGDMFLGSDLPANFSGQYFSSYAQDAPYKYPSTVGTEVYKLNEALVDRFYSIGSTVTYEDVPEASQELRATYIHDAAKQAPFLARCDTVSAQAYWHGDVAGENVEYYANVITTGKARPCNTNQDDTGRLVALFLGAVHEKIDFSRVAIIKAFSNFDRPPPQLTAYQSRFSVGEGATEPGLRNSWKTIVAVVNDVLENWETIFEAGIKPNTYMGDLKERLGGSSDFGTTAGAAPGSVQGA</sequence>
<dbReference type="Proteomes" id="UP000177622">
    <property type="component" value="Unassembled WGS sequence"/>
</dbReference>
<gene>
    <name evidence="3" type="ORF">PENARI_c019G03096</name>
</gene>
<keyword evidence="1" id="KW-0813">Transport</keyword>